<dbReference type="Pfam" id="PF22564">
    <property type="entry name" value="HAAS"/>
    <property type="match status" value="1"/>
</dbReference>
<keyword evidence="1" id="KW-1133">Transmembrane helix</keyword>
<evidence type="ECO:0000256" key="1">
    <source>
        <dbReference type="SAM" id="Phobius"/>
    </source>
</evidence>
<dbReference type="AlphaFoldDB" id="A0A552WS73"/>
<keyword evidence="1" id="KW-0812">Transmembrane</keyword>
<sequence>MSIPASSATPRHRPSLRERLRREAYLLDLQVWLDTYPGRRRRALVRQLRADLDAAAVESSMSEAIASLGDARTLAREYLDLLPRDRPRWQVGSAWALGWLAAWLLVVGVFVAALLQVAAGAGPDGVRARLLWAELTVRNTEAGVSVESLAGFPWSLVIALTLFLFVSRAWRVVPALRPGRRGGA</sequence>
<protein>
    <submittedName>
        <fullName evidence="2">Uncharacterized protein</fullName>
    </submittedName>
</protein>
<feature type="transmembrane region" description="Helical" evidence="1">
    <location>
        <begin position="94"/>
        <end position="119"/>
    </location>
</feature>
<organism evidence="2 3">
    <name type="scientific">Georgenia yuyongxinii</name>
    <dbReference type="NCBI Taxonomy" id="2589797"/>
    <lineage>
        <taxon>Bacteria</taxon>
        <taxon>Bacillati</taxon>
        <taxon>Actinomycetota</taxon>
        <taxon>Actinomycetes</taxon>
        <taxon>Micrococcales</taxon>
        <taxon>Bogoriellaceae</taxon>
        <taxon>Georgenia</taxon>
    </lineage>
</organism>
<proteinExistence type="predicted"/>
<name>A0A552WS73_9MICO</name>
<dbReference type="EMBL" id="VJXR01000021">
    <property type="protein sequence ID" value="TRW45556.1"/>
    <property type="molecule type" value="Genomic_DNA"/>
</dbReference>
<accession>A0A552WS73</accession>
<dbReference type="Proteomes" id="UP000318693">
    <property type="component" value="Unassembled WGS sequence"/>
</dbReference>
<keyword evidence="3" id="KW-1185">Reference proteome</keyword>
<dbReference type="RefSeq" id="WP_143418226.1">
    <property type="nucleotide sequence ID" value="NZ_VJXR01000021.1"/>
</dbReference>
<gene>
    <name evidence="2" type="ORF">FJ693_09095</name>
</gene>
<comment type="caution">
    <text evidence="2">The sequence shown here is derived from an EMBL/GenBank/DDBJ whole genome shotgun (WGS) entry which is preliminary data.</text>
</comment>
<keyword evidence="1" id="KW-0472">Membrane</keyword>
<feature type="transmembrane region" description="Helical" evidence="1">
    <location>
        <begin position="152"/>
        <end position="170"/>
    </location>
</feature>
<reference evidence="2 3" key="1">
    <citation type="submission" date="2019-07" db="EMBL/GenBank/DDBJ databases">
        <title>Georgenia wutianyii sp. nov. and Georgenia *** sp. nov. isolated from plateau pika (Ochotona curzoniae) in the Qinghai-Tibet plateau of China.</title>
        <authorList>
            <person name="Tian Z."/>
        </authorList>
    </citation>
    <scope>NUCLEOTIDE SEQUENCE [LARGE SCALE GENOMIC DNA]</scope>
    <source>
        <strain evidence="2 3">Z446</strain>
    </source>
</reference>
<evidence type="ECO:0000313" key="2">
    <source>
        <dbReference type="EMBL" id="TRW45556.1"/>
    </source>
</evidence>
<evidence type="ECO:0000313" key="3">
    <source>
        <dbReference type="Proteomes" id="UP000318693"/>
    </source>
</evidence>